<evidence type="ECO:0000256" key="1">
    <source>
        <dbReference type="SAM" id="MobiDB-lite"/>
    </source>
</evidence>
<reference evidence="2" key="1">
    <citation type="submission" date="2021-04" db="EMBL/GenBank/DDBJ databases">
        <authorList>
            <person name="Chebbi M.A.C M."/>
        </authorList>
    </citation>
    <scope>NUCLEOTIDE SEQUENCE</scope>
</reference>
<sequence length="460" mass="53387">MSLFKFKIKPKSSLKSDLLKVLRLYTPDMPHTTAGPIYRNGSLYWRFLSYVQELHADDPLENLSKVAKKEMLIAINSGCKYNDTYESSYDFMVTNYTEIIDINLKLLKQRKVDIILVAPEVKANLPVLQALVSHLSSFYIDELNKSFSTGTVPYATLRRRIESSFTQIVEPHPTLRDFIFSNVIKYMVSLKTDVPLYSIPILGSYHHRYTFTWLEKWSLDKSQFREPSEQQKFGSRSYKSKLNAFKLRVDKSFSKTKDFQLRRLPQSKEKENHGASTSVTSSPGQSAESSIITPNESFTSELKQLYHNHNEQSSDGNLDKNGTKDPSKIKGKKTANIRIKSSKVKDDSNAPKTSIREDISGLFVNPTIIENPRIEKTVIKKRRNTYDPSETAARQQSWKMSLLRILHQRIPSEKTWMYCPWQMCLVRLHQDIARVTEVKRKVSRAFLLLIEKYHRRPFLR</sequence>
<feature type="compositionally biased region" description="Basic and acidic residues" evidence="1">
    <location>
        <begin position="260"/>
        <end position="273"/>
    </location>
</feature>
<name>A0A8J2MYW5_COTCN</name>
<feature type="region of interest" description="Disordered" evidence="1">
    <location>
        <begin position="260"/>
        <end position="291"/>
    </location>
</feature>
<feature type="compositionally biased region" description="Basic and acidic residues" evidence="1">
    <location>
        <begin position="343"/>
        <end position="352"/>
    </location>
</feature>
<dbReference type="AlphaFoldDB" id="A0A8J2MYW5"/>
<evidence type="ECO:0000313" key="2">
    <source>
        <dbReference type="EMBL" id="CAG5106080.1"/>
    </source>
</evidence>
<feature type="compositionally biased region" description="Polar residues" evidence="1">
    <location>
        <begin position="274"/>
        <end position="291"/>
    </location>
</feature>
<feature type="region of interest" description="Disordered" evidence="1">
    <location>
        <begin position="310"/>
        <end position="352"/>
    </location>
</feature>
<organism evidence="2 3">
    <name type="scientific">Cotesia congregata</name>
    <name type="common">Parasitoid wasp</name>
    <name type="synonym">Apanteles congregatus</name>
    <dbReference type="NCBI Taxonomy" id="51543"/>
    <lineage>
        <taxon>Eukaryota</taxon>
        <taxon>Metazoa</taxon>
        <taxon>Ecdysozoa</taxon>
        <taxon>Arthropoda</taxon>
        <taxon>Hexapoda</taxon>
        <taxon>Insecta</taxon>
        <taxon>Pterygota</taxon>
        <taxon>Neoptera</taxon>
        <taxon>Endopterygota</taxon>
        <taxon>Hymenoptera</taxon>
        <taxon>Apocrita</taxon>
        <taxon>Ichneumonoidea</taxon>
        <taxon>Braconidae</taxon>
        <taxon>Microgastrinae</taxon>
        <taxon>Cotesia</taxon>
    </lineage>
</organism>
<feature type="compositionally biased region" description="Basic and acidic residues" evidence="1">
    <location>
        <begin position="310"/>
        <end position="328"/>
    </location>
</feature>
<protein>
    <submittedName>
        <fullName evidence="2">Uncharacterized protein</fullName>
    </submittedName>
</protein>
<comment type="caution">
    <text evidence="2">The sequence shown here is derived from an EMBL/GenBank/DDBJ whole genome shotgun (WGS) entry which is preliminary data.</text>
</comment>
<accession>A0A8J2MYW5</accession>
<evidence type="ECO:0000313" key="3">
    <source>
        <dbReference type="Proteomes" id="UP000786811"/>
    </source>
</evidence>
<gene>
    <name evidence="2" type="ORF">HICCMSTLAB_LOCUS12087</name>
</gene>
<proteinExistence type="predicted"/>
<dbReference type="EMBL" id="CAJNRD030001124">
    <property type="protein sequence ID" value="CAG5106080.1"/>
    <property type="molecule type" value="Genomic_DNA"/>
</dbReference>
<dbReference type="Proteomes" id="UP000786811">
    <property type="component" value="Unassembled WGS sequence"/>
</dbReference>
<keyword evidence="3" id="KW-1185">Reference proteome</keyword>